<dbReference type="InterPro" id="IPR052337">
    <property type="entry name" value="SAT4-like"/>
</dbReference>
<dbReference type="PANTHER" id="PTHR33048">
    <property type="entry name" value="PTH11-LIKE INTEGRAL MEMBRANE PROTEIN (AFU_ORTHOLOGUE AFUA_5G11245)"/>
    <property type="match status" value="1"/>
</dbReference>
<feature type="transmembrane region" description="Helical" evidence="6">
    <location>
        <begin position="212"/>
        <end position="234"/>
    </location>
</feature>
<keyword evidence="2 6" id="KW-0812">Transmembrane</keyword>
<feature type="transmembrane region" description="Helical" evidence="6">
    <location>
        <begin position="94"/>
        <end position="117"/>
    </location>
</feature>
<feature type="transmembrane region" description="Helical" evidence="6">
    <location>
        <begin position="129"/>
        <end position="156"/>
    </location>
</feature>
<dbReference type="InterPro" id="IPR049326">
    <property type="entry name" value="Rhodopsin_dom_fungi"/>
</dbReference>
<dbReference type="AlphaFoldDB" id="A0A4S2MQE3"/>
<feature type="transmembrane region" description="Helical" evidence="6">
    <location>
        <begin position="44"/>
        <end position="63"/>
    </location>
</feature>
<keyword evidence="4 6" id="KW-0472">Membrane</keyword>
<feature type="domain" description="Rhodopsin" evidence="7">
    <location>
        <begin position="25"/>
        <end position="268"/>
    </location>
</feature>
<protein>
    <recommendedName>
        <fullName evidence="7">Rhodopsin domain-containing protein</fullName>
    </recommendedName>
</protein>
<comment type="subcellular location">
    <subcellularLocation>
        <location evidence="1">Membrane</location>
        <topology evidence="1">Multi-pass membrane protein</topology>
    </subcellularLocation>
</comment>
<feature type="non-terminal residue" evidence="8">
    <location>
        <position position="272"/>
    </location>
</feature>
<name>A0A4S2MQE3_9PEZI</name>
<sequence>MGVVEDYKIESWTLFGCGCMIVFFRLFARWRVVGFANFCLDDYLMVLALTFDAALNTLAHFMMQVGVTNSKIDMATREALTEAEKIQRATGSKIWMSGWCTYAAVVWTLKFCMVIFFNRVMNSLHRQNLIRWAFWITGISGICVYMVFWLTCTPTYKLFQSWPYPGARCEAETPVFYISTLCFNVASDIYIISIPLPVLWSARLPPRRKFMILLLFGGGFFVIIAAILRCVLGLTSPVATTTAQWACRETFVAIVIGNAPMIKPLFSRTSWS</sequence>
<evidence type="ECO:0000256" key="4">
    <source>
        <dbReference type="ARBA" id="ARBA00023136"/>
    </source>
</evidence>
<evidence type="ECO:0000313" key="9">
    <source>
        <dbReference type="Proteomes" id="UP000298138"/>
    </source>
</evidence>
<evidence type="ECO:0000256" key="1">
    <source>
        <dbReference type="ARBA" id="ARBA00004141"/>
    </source>
</evidence>
<dbReference type="EMBL" id="ML220131">
    <property type="protein sequence ID" value="TGZ79452.1"/>
    <property type="molecule type" value="Genomic_DNA"/>
</dbReference>
<proteinExistence type="inferred from homology"/>
<gene>
    <name evidence="8" type="ORF">EX30DRAFT_308781</name>
</gene>
<keyword evidence="3 6" id="KW-1133">Transmembrane helix</keyword>
<evidence type="ECO:0000256" key="3">
    <source>
        <dbReference type="ARBA" id="ARBA00022989"/>
    </source>
</evidence>
<dbReference type="InParanoid" id="A0A4S2MQE3"/>
<dbReference type="OrthoDB" id="3903189at2759"/>
<dbReference type="GO" id="GO:0016020">
    <property type="term" value="C:membrane"/>
    <property type="evidence" value="ECO:0007669"/>
    <property type="project" value="UniProtKB-SubCell"/>
</dbReference>
<evidence type="ECO:0000313" key="8">
    <source>
        <dbReference type="EMBL" id="TGZ79452.1"/>
    </source>
</evidence>
<evidence type="ECO:0000256" key="2">
    <source>
        <dbReference type="ARBA" id="ARBA00022692"/>
    </source>
</evidence>
<reference evidence="8 9" key="1">
    <citation type="submission" date="2019-04" db="EMBL/GenBank/DDBJ databases">
        <title>Comparative genomics and transcriptomics to analyze fruiting body development in filamentous ascomycetes.</title>
        <authorList>
            <consortium name="DOE Joint Genome Institute"/>
            <person name="Lutkenhaus R."/>
            <person name="Traeger S."/>
            <person name="Breuer J."/>
            <person name="Kuo A."/>
            <person name="Lipzen A."/>
            <person name="Pangilinan J."/>
            <person name="Dilworth D."/>
            <person name="Sandor L."/>
            <person name="Poggeler S."/>
            <person name="Barry K."/>
            <person name="Grigoriev I.V."/>
            <person name="Nowrousian M."/>
        </authorList>
    </citation>
    <scope>NUCLEOTIDE SEQUENCE [LARGE SCALE GENOMIC DNA]</scope>
    <source>
        <strain evidence="8 9">CBS 389.68</strain>
    </source>
</reference>
<comment type="similarity">
    <text evidence="5">Belongs to the SAT4 family.</text>
</comment>
<evidence type="ECO:0000259" key="7">
    <source>
        <dbReference type="Pfam" id="PF20684"/>
    </source>
</evidence>
<feature type="transmembrane region" description="Helical" evidence="6">
    <location>
        <begin position="12"/>
        <end position="32"/>
    </location>
</feature>
<evidence type="ECO:0000256" key="5">
    <source>
        <dbReference type="ARBA" id="ARBA00038359"/>
    </source>
</evidence>
<evidence type="ECO:0000256" key="6">
    <source>
        <dbReference type="SAM" id="Phobius"/>
    </source>
</evidence>
<dbReference type="Proteomes" id="UP000298138">
    <property type="component" value="Unassembled WGS sequence"/>
</dbReference>
<accession>A0A4S2MQE3</accession>
<organism evidence="8 9">
    <name type="scientific">Ascodesmis nigricans</name>
    <dbReference type="NCBI Taxonomy" id="341454"/>
    <lineage>
        <taxon>Eukaryota</taxon>
        <taxon>Fungi</taxon>
        <taxon>Dikarya</taxon>
        <taxon>Ascomycota</taxon>
        <taxon>Pezizomycotina</taxon>
        <taxon>Pezizomycetes</taxon>
        <taxon>Pezizales</taxon>
        <taxon>Ascodesmidaceae</taxon>
        <taxon>Ascodesmis</taxon>
    </lineage>
</organism>
<dbReference type="PANTHER" id="PTHR33048:SF2">
    <property type="entry name" value="SRPK"/>
    <property type="match status" value="1"/>
</dbReference>
<keyword evidence="9" id="KW-1185">Reference proteome</keyword>
<dbReference type="Pfam" id="PF20684">
    <property type="entry name" value="Fung_rhodopsin"/>
    <property type="match status" value="1"/>
</dbReference>
<feature type="transmembrane region" description="Helical" evidence="6">
    <location>
        <begin position="176"/>
        <end position="200"/>
    </location>
</feature>